<protein>
    <submittedName>
        <fullName evidence="1">Uncharacterized protein</fullName>
    </submittedName>
</protein>
<comment type="caution">
    <text evidence="1">The sequence shown here is derived from an EMBL/GenBank/DDBJ whole genome shotgun (WGS) entry which is preliminary data.</text>
</comment>
<dbReference type="Proteomes" id="UP000010959">
    <property type="component" value="Unassembled WGS sequence"/>
</dbReference>
<sequence length="45" mass="4960">MVQIAEIKLSICHANRSEFYSFASKIRGSGGVVENKKAVAKNLYT</sequence>
<accession>L7CML7</accession>
<reference evidence="1 2" key="1">
    <citation type="journal article" date="2013" name="Mar. Genomics">
        <title>Expression of sulfatases in Rhodopirellula baltica and the diversity of sulfatases in the genus Rhodopirellula.</title>
        <authorList>
            <person name="Wegner C.E."/>
            <person name="Richter-Heitmann T."/>
            <person name="Klindworth A."/>
            <person name="Klockow C."/>
            <person name="Richter M."/>
            <person name="Achstetter T."/>
            <person name="Glockner F.O."/>
            <person name="Harder J."/>
        </authorList>
    </citation>
    <scope>NUCLEOTIDE SEQUENCE [LARGE SCALE GENOMIC DNA]</scope>
    <source>
        <strain evidence="1 2">SWK14</strain>
    </source>
</reference>
<name>L7CML7_RHOBT</name>
<proteinExistence type="predicted"/>
<gene>
    <name evidence="1" type="ORF">RBSWK_00532</name>
</gene>
<dbReference type="AlphaFoldDB" id="L7CML7"/>
<dbReference type="EMBL" id="AMWG01000010">
    <property type="protein sequence ID" value="ELP35514.1"/>
    <property type="molecule type" value="Genomic_DNA"/>
</dbReference>
<organism evidence="1 2">
    <name type="scientific">Rhodopirellula baltica SWK14</name>
    <dbReference type="NCBI Taxonomy" id="993516"/>
    <lineage>
        <taxon>Bacteria</taxon>
        <taxon>Pseudomonadati</taxon>
        <taxon>Planctomycetota</taxon>
        <taxon>Planctomycetia</taxon>
        <taxon>Pirellulales</taxon>
        <taxon>Pirellulaceae</taxon>
        <taxon>Rhodopirellula</taxon>
    </lineage>
</organism>
<dbReference type="PATRIC" id="fig|993516.3.peg.578"/>
<evidence type="ECO:0000313" key="2">
    <source>
        <dbReference type="Proteomes" id="UP000010959"/>
    </source>
</evidence>
<evidence type="ECO:0000313" key="1">
    <source>
        <dbReference type="EMBL" id="ELP35514.1"/>
    </source>
</evidence>